<gene>
    <name evidence="4" type="ORF">GRI62_12315</name>
</gene>
<evidence type="ECO:0000256" key="1">
    <source>
        <dbReference type="ARBA" id="ARBA00022729"/>
    </source>
</evidence>
<feature type="region of interest" description="Disordered" evidence="3">
    <location>
        <begin position="34"/>
        <end position="88"/>
    </location>
</feature>
<organism evidence="4 5">
    <name type="scientific">Aurantiacibacter arachoides</name>
    <dbReference type="NCBI Taxonomy" id="1850444"/>
    <lineage>
        <taxon>Bacteria</taxon>
        <taxon>Pseudomonadati</taxon>
        <taxon>Pseudomonadota</taxon>
        <taxon>Alphaproteobacteria</taxon>
        <taxon>Sphingomonadales</taxon>
        <taxon>Erythrobacteraceae</taxon>
        <taxon>Aurantiacibacter</taxon>
    </lineage>
</organism>
<evidence type="ECO:0000256" key="2">
    <source>
        <dbReference type="ARBA" id="ARBA00022801"/>
    </source>
</evidence>
<proteinExistence type="predicted"/>
<keyword evidence="5" id="KW-1185">Reference proteome</keyword>
<sequence>MTFFNASHMPDILDLTQRGRLGAATALIQRSLGSNLGQPQAEGGGARPHHDGQEARLPAPAAFADAPSRPAAEGARPTPSPAASGSFTRHAFRGARGSLDYLLYAPANATKAMPLVMMLHGCTQDAEDFARGTRMNQLAEEFGFLVAYPEQTRKANAQKCWNWFRPGDQGKGSGEPALIAGIAGEIANRHDVDRGRIYVAGLSAGGAAAAIMAQAYPDVFAAAGIHSGLACGSAADLPGALSAMKGKGRRRSVDGQTYVPLITFHGSRDTTVDPANSEQIHGSWRERHTAASLAETVETGVSPGGRQYRQAVLRGPSGKAMAESWLVMGAGHAWSGGSPSGSYTDASGPDASRAMIRFFLQHRLGGPATG</sequence>
<dbReference type="InterPro" id="IPR050955">
    <property type="entry name" value="Plant_Biomass_Hydrol_Est"/>
</dbReference>
<dbReference type="GO" id="GO:0016787">
    <property type="term" value="F:hydrolase activity"/>
    <property type="evidence" value="ECO:0007669"/>
    <property type="project" value="UniProtKB-KW"/>
</dbReference>
<dbReference type="PANTHER" id="PTHR43037">
    <property type="entry name" value="UNNAMED PRODUCT-RELATED"/>
    <property type="match status" value="1"/>
</dbReference>
<dbReference type="PANTHER" id="PTHR43037:SF1">
    <property type="entry name" value="BLL1128 PROTEIN"/>
    <property type="match status" value="1"/>
</dbReference>
<dbReference type="InterPro" id="IPR010126">
    <property type="entry name" value="Esterase_phb"/>
</dbReference>
<evidence type="ECO:0000313" key="4">
    <source>
        <dbReference type="EMBL" id="MXO94381.1"/>
    </source>
</evidence>
<dbReference type="AlphaFoldDB" id="A0A845A1G1"/>
<feature type="compositionally biased region" description="Low complexity" evidence="3">
    <location>
        <begin position="55"/>
        <end position="72"/>
    </location>
</feature>
<dbReference type="OrthoDB" id="9767239at2"/>
<dbReference type="GO" id="GO:0005576">
    <property type="term" value="C:extracellular region"/>
    <property type="evidence" value="ECO:0007669"/>
    <property type="project" value="InterPro"/>
</dbReference>
<reference evidence="4 5" key="1">
    <citation type="submission" date="2019-12" db="EMBL/GenBank/DDBJ databases">
        <title>Genomic-based taxomic classification of the family Erythrobacteraceae.</title>
        <authorList>
            <person name="Xu L."/>
        </authorList>
    </citation>
    <scope>NUCLEOTIDE SEQUENCE [LARGE SCALE GENOMIC DNA]</scope>
    <source>
        <strain evidence="4 5">RC4-10-4</strain>
    </source>
</reference>
<accession>A0A845A1G1</accession>
<name>A0A845A1G1_9SPHN</name>
<keyword evidence="1" id="KW-0732">Signal</keyword>
<dbReference type="InterPro" id="IPR029058">
    <property type="entry name" value="AB_hydrolase_fold"/>
</dbReference>
<evidence type="ECO:0000256" key="3">
    <source>
        <dbReference type="SAM" id="MobiDB-lite"/>
    </source>
</evidence>
<comment type="caution">
    <text evidence="4">The sequence shown here is derived from an EMBL/GenBank/DDBJ whole genome shotgun (WGS) entry which is preliminary data.</text>
</comment>
<keyword evidence="2" id="KW-0378">Hydrolase</keyword>
<dbReference type="RefSeq" id="WP_131453604.1">
    <property type="nucleotide sequence ID" value="NZ_BMJK01000002.1"/>
</dbReference>
<dbReference type="NCBIfam" id="TIGR01840">
    <property type="entry name" value="esterase_phb"/>
    <property type="match status" value="1"/>
</dbReference>
<dbReference type="SUPFAM" id="SSF53474">
    <property type="entry name" value="alpha/beta-Hydrolases"/>
    <property type="match status" value="1"/>
</dbReference>
<dbReference type="EMBL" id="WTYH01000001">
    <property type="protein sequence ID" value="MXO94381.1"/>
    <property type="molecule type" value="Genomic_DNA"/>
</dbReference>
<dbReference type="Pfam" id="PF10503">
    <property type="entry name" value="Esterase_PHB"/>
    <property type="match status" value="1"/>
</dbReference>
<evidence type="ECO:0000313" key="5">
    <source>
        <dbReference type="Proteomes" id="UP000460626"/>
    </source>
</evidence>
<dbReference type="Proteomes" id="UP000460626">
    <property type="component" value="Unassembled WGS sequence"/>
</dbReference>
<protein>
    <submittedName>
        <fullName evidence="4">PHB depolymerase family esterase</fullName>
    </submittedName>
</protein>
<dbReference type="Gene3D" id="3.40.50.1820">
    <property type="entry name" value="alpha/beta hydrolase"/>
    <property type="match status" value="1"/>
</dbReference>